<name>A0A1L9SY58_9EURO</name>
<dbReference type="GeneID" id="63764568"/>
<evidence type="ECO:0000313" key="1">
    <source>
        <dbReference type="EMBL" id="OJJ52067.1"/>
    </source>
</evidence>
<dbReference type="AlphaFoldDB" id="A0A1L9SY58"/>
<dbReference type="Proteomes" id="UP000184356">
    <property type="component" value="Unassembled WGS sequence"/>
</dbReference>
<dbReference type="InterPro" id="IPR023213">
    <property type="entry name" value="CAT-like_dom_sf"/>
</dbReference>
<keyword evidence="2" id="KW-1185">Reference proteome</keyword>
<dbReference type="Gene3D" id="3.30.559.10">
    <property type="entry name" value="Chloramphenicol acetyltransferase-like domain"/>
    <property type="match status" value="2"/>
</dbReference>
<gene>
    <name evidence="1" type="ORF">ASPSYDRAFT_52483</name>
</gene>
<dbReference type="EMBL" id="KV878605">
    <property type="protein sequence ID" value="OJJ52067.1"/>
    <property type="molecule type" value="Genomic_DNA"/>
</dbReference>
<sequence>MDKLYGLLGWSKHSTAPDASDDDVYPLHVFDDIKSRRIFVARVMRFNDVLSAEMLVASLSRLLEIGDWRKLGGRQHYKDDGRLEIRVPKRFTAERPALTFTHDTFLDISIHEHPTASRLHKPTDGPSIQAVSAEHPFFAARPDFPSTVDEMIRKGLPQLLLHITSFSDATLVALMWPHTLTDAFGVLALLRSWSLILANREDEVPPLLGAREDVILEAENSVDKGHAEPHKLEPMRLAGLAMYRWGLRHMWYRFWSPAQESRTIFLPKEIFSRIKSQIQQEIAELPAADGQVNFASEGDMLTAWVTHIVASSESTPSPMTVLAFFNLRARLSSVIKSEGLHVQNMLMLTYAFLSSQLLKGTVGSIAVAHRRQFQEQTTEQQVLSFLRTLRQDIYTTGSERYLFGETNSRPIIFNSFLKAEFIKAVDFSPAVLRQGDSPNHRSNPPGTMIVYYYHIFGSPLGRLTTFYMLGKDHDGNCWLQGNLQPGAWKEMQVRLDKISLS</sequence>
<protein>
    <submittedName>
        <fullName evidence="1">Uncharacterized protein</fullName>
    </submittedName>
</protein>
<dbReference type="STRING" id="1036612.A0A1L9SY58"/>
<dbReference type="VEuPathDB" id="FungiDB:ASPSYDRAFT_52483"/>
<dbReference type="RefSeq" id="XP_040695873.1">
    <property type="nucleotide sequence ID" value="XM_040848495.1"/>
</dbReference>
<organism evidence="1 2">
    <name type="scientific">Aspergillus sydowii CBS 593.65</name>
    <dbReference type="NCBI Taxonomy" id="1036612"/>
    <lineage>
        <taxon>Eukaryota</taxon>
        <taxon>Fungi</taxon>
        <taxon>Dikarya</taxon>
        <taxon>Ascomycota</taxon>
        <taxon>Pezizomycotina</taxon>
        <taxon>Eurotiomycetes</taxon>
        <taxon>Eurotiomycetidae</taxon>
        <taxon>Eurotiales</taxon>
        <taxon>Aspergillaceae</taxon>
        <taxon>Aspergillus</taxon>
        <taxon>Aspergillus subgen. Nidulantes</taxon>
    </lineage>
</organism>
<reference evidence="2" key="1">
    <citation type="journal article" date="2017" name="Genome Biol.">
        <title>Comparative genomics reveals high biological diversity and specific adaptations in the industrially and medically important fungal genus Aspergillus.</title>
        <authorList>
            <person name="de Vries R.P."/>
            <person name="Riley R."/>
            <person name="Wiebenga A."/>
            <person name="Aguilar-Osorio G."/>
            <person name="Amillis S."/>
            <person name="Uchima C.A."/>
            <person name="Anderluh G."/>
            <person name="Asadollahi M."/>
            <person name="Askin M."/>
            <person name="Barry K."/>
            <person name="Battaglia E."/>
            <person name="Bayram O."/>
            <person name="Benocci T."/>
            <person name="Braus-Stromeyer S.A."/>
            <person name="Caldana C."/>
            <person name="Canovas D."/>
            <person name="Cerqueira G.C."/>
            <person name="Chen F."/>
            <person name="Chen W."/>
            <person name="Choi C."/>
            <person name="Clum A."/>
            <person name="Dos Santos R.A."/>
            <person name="Damasio A.R."/>
            <person name="Diallinas G."/>
            <person name="Emri T."/>
            <person name="Fekete E."/>
            <person name="Flipphi M."/>
            <person name="Freyberg S."/>
            <person name="Gallo A."/>
            <person name="Gournas C."/>
            <person name="Habgood R."/>
            <person name="Hainaut M."/>
            <person name="Harispe M.L."/>
            <person name="Henrissat B."/>
            <person name="Hilden K.S."/>
            <person name="Hope R."/>
            <person name="Hossain A."/>
            <person name="Karabika E."/>
            <person name="Karaffa L."/>
            <person name="Karanyi Z."/>
            <person name="Krasevec N."/>
            <person name="Kuo A."/>
            <person name="Kusch H."/>
            <person name="LaButti K."/>
            <person name="Lagendijk E.L."/>
            <person name="Lapidus A."/>
            <person name="Levasseur A."/>
            <person name="Lindquist E."/>
            <person name="Lipzen A."/>
            <person name="Logrieco A.F."/>
            <person name="MacCabe A."/>
            <person name="Maekelae M.R."/>
            <person name="Malavazi I."/>
            <person name="Melin P."/>
            <person name="Meyer V."/>
            <person name="Mielnichuk N."/>
            <person name="Miskei M."/>
            <person name="Molnar A.P."/>
            <person name="Mule G."/>
            <person name="Ngan C.Y."/>
            <person name="Orejas M."/>
            <person name="Orosz E."/>
            <person name="Ouedraogo J.P."/>
            <person name="Overkamp K.M."/>
            <person name="Park H.-S."/>
            <person name="Perrone G."/>
            <person name="Piumi F."/>
            <person name="Punt P.J."/>
            <person name="Ram A.F."/>
            <person name="Ramon A."/>
            <person name="Rauscher S."/>
            <person name="Record E."/>
            <person name="Riano-Pachon D.M."/>
            <person name="Robert V."/>
            <person name="Roehrig J."/>
            <person name="Ruller R."/>
            <person name="Salamov A."/>
            <person name="Salih N.S."/>
            <person name="Samson R.A."/>
            <person name="Sandor E."/>
            <person name="Sanguinetti M."/>
            <person name="Schuetze T."/>
            <person name="Sepcic K."/>
            <person name="Shelest E."/>
            <person name="Sherlock G."/>
            <person name="Sophianopoulou V."/>
            <person name="Squina F.M."/>
            <person name="Sun H."/>
            <person name="Susca A."/>
            <person name="Todd R.B."/>
            <person name="Tsang A."/>
            <person name="Unkles S.E."/>
            <person name="van de Wiele N."/>
            <person name="van Rossen-Uffink D."/>
            <person name="Oliveira J.V."/>
            <person name="Vesth T.C."/>
            <person name="Visser J."/>
            <person name="Yu J.-H."/>
            <person name="Zhou M."/>
            <person name="Andersen M.R."/>
            <person name="Archer D.B."/>
            <person name="Baker S.E."/>
            <person name="Benoit I."/>
            <person name="Brakhage A.A."/>
            <person name="Braus G.H."/>
            <person name="Fischer R."/>
            <person name="Frisvad J.C."/>
            <person name="Goldman G.H."/>
            <person name="Houbraken J."/>
            <person name="Oakley B."/>
            <person name="Pocsi I."/>
            <person name="Scazzocchio C."/>
            <person name="Seiboth B."/>
            <person name="vanKuyk P.A."/>
            <person name="Wortman J."/>
            <person name="Dyer P.S."/>
            <person name="Grigoriev I.V."/>
        </authorList>
    </citation>
    <scope>NUCLEOTIDE SEQUENCE [LARGE SCALE GENOMIC DNA]</scope>
    <source>
        <strain evidence="2">CBS 593.65</strain>
    </source>
</reference>
<evidence type="ECO:0000313" key="2">
    <source>
        <dbReference type="Proteomes" id="UP000184356"/>
    </source>
</evidence>
<proteinExistence type="predicted"/>
<accession>A0A1L9SY58</accession>
<dbReference type="OrthoDB" id="21502at2759"/>